<evidence type="ECO:0000313" key="1">
    <source>
        <dbReference type="EMBL" id="RPA82745.1"/>
    </source>
</evidence>
<dbReference type="Pfam" id="PF16672">
    <property type="entry name" value="LAMTOR5"/>
    <property type="match status" value="1"/>
</dbReference>
<gene>
    <name evidence="1" type="ORF">BJ508DRAFT_325211</name>
</gene>
<dbReference type="OrthoDB" id="76862at2759"/>
<dbReference type="Gene3D" id="3.30.450.30">
    <property type="entry name" value="Dynein light chain 2a, cytoplasmic"/>
    <property type="match status" value="1"/>
</dbReference>
<sequence length="97" mass="10155">MDSSAVTKWLDTVMETSNITGALLIDSSSGLCLGARGKASEEDAAYISVAAKSALDKTGVGALAYKDSKVLLKKGGQGVLIAIYKEKDTLEEMPDEL</sequence>
<name>A0A3N4I9H7_ASCIM</name>
<protein>
    <submittedName>
        <fullName evidence="1">Uncharacterized protein</fullName>
    </submittedName>
</protein>
<proteinExistence type="predicted"/>
<dbReference type="AlphaFoldDB" id="A0A3N4I9H7"/>
<dbReference type="GO" id="GO:0043066">
    <property type="term" value="P:negative regulation of apoptotic process"/>
    <property type="evidence" value="ECO:0007669"/>
    <property type="project" value="InterPro"/>
</dbReference>
<reference evidence="1 2" key="1">
    <citation type="journal article" date="2018" name="Nat. Ecol. Evol.">
        <title>Pezizomycetes genomes reveal the molecular basis of ectomycorrhizal truffle lifestyle.</title>
        <authorList>
            <person name="Murat C."/>
            <person name="Payen T."/>
            <person name="Noel B."/>
            <person name="Kuo A."/>
            <person name="Morin E."/>
            <person name="Chen J."/>
            <person name="Kohler A."/>
            <person name="Krizsan K."/>
            <person name="Balestrini R."/>
            <person name="Da Silva C."/>
            <person name="Montanini B."/>
            <person name="Hainaut M."/>
            <person name="Levati E."/>
            <person name="Barry K.W."/>
            <person name="Belfiori B."/>
            <person name="Cichocki N."/>
            <person name="Clum A."/>
            <person name="Dockter R.B."/>
            <person name="Fauchery L."/>
            <person name="Guy J."/>
            <person name="Iotti M."/>
            <person name="Le Tacon F."/>
            <person name="Lindquist E.A."/>
            <person name="Lipzen A."/>
            <person name="Malagnac F."/>
            <person name="Mello A."/>
            <person name="Molinier V."/>
            <person name="Miyauchi S."/>
            <person name="Poulain J."/>
            <person name="Riccioni C."/>
            <person name="Rubini A."/>
            <person name="Sitrit Y."/>
            <person name="Splivallo R."/>
            <person name="Traeger S."/>
            <person name="Wang M."/>
            <person name="Zifcakova L."/>
            <person name="Wipf D."/>
            <person name="Zambonelli A."/>
            <person name="Paolocci F."/>
            <person name="Nowrousian M."/>
            <person name="Ottonello S."/>
            <person name="Baldrian P."/>
            <person name="Spatafora J.W."/>
            <person name="Henrissat B."/>
            <person name="Nagy L.G."/>
            <person name="Aury J.M."/>
            <person name="Wincker P."/>
            <person name="Grigoriev I.V."/>
            <person name="Bonfante P."/>
            <person name="Martin F.M."/>
        </authorList>
    </citation>
    <scope>NUCLEOTIDE SEQUENCE [LARGE SCALE GENOMIC DNA]</scope>
    <source>
        <strain evidence="1 2">RN42</strain>
    </source>
</reference>
<dbReference type="Proteomes" id="UP000275078">
    <property type="component" value="Unassembled WGS sequence"/>
</dbReference>
<keyword evidence="2" id="KW-1185">Reference proteome</keyword>
<dbReference type="GO" id="GO:0071986">
    <property type="term" value="C:Ragulator complex"/>
    <property type="evidence" value="ECO:0007669"/>
    <property type="project" value="InterPro"/>
</dbReference>
<organism evidence="1 2">
    <name type="scientific">Ascobolus immersus RN42</name>
    <dbReference type="NCBI Taxonomy" id="1160509"/>
    <lineage>
        <taxon>Eukaryota</taxon>
        <taxon>Fungi</taxon>
        <taxon>Dikarya</taxon>
        <taxon>Ascomycota</taxon>
        <taxon>Pezizomycotina</taxon>
        <taxon>Pezizomycetes</taxon>
        <taxon>Pezizales</taxon>
        <taxon>Ascobolaceae</taxon>
        <taxon>Ascobolus</taxon>
    </lineage>
</organism>
<dbReference type="EMBL" id="ML119669">
    <property type="protein sequence ID" value="RPA82745.1"/>
    <property type="molecule type" value="Genomic_DNA"/>
</dbReference>
<evidence type="ECO:0000313" key="2">
    <source>
        <dbReference type="Proteomes" id="UP000275078"/>
    </source>
</evidence>
<accession>A0A3N4I9H7</accession>
<dbReference type="InterPro" id="IPR024135">
    <property type="entry name" value="LAMTOR5"/>
</dbReference>